<proteinExistence type="predicted"/>
<dbReference type="Proteomes" id="UP000220639">
    <property type="component" value="Unassembled WGS sequence"/>
</dbReference>
<sequence>MKQQSESLLPFKISRIHTEIGVFKVYGYRSSFRARKMTIILSTVFILSTDGWEELALTQTNNDFMKQLIPYLECHLKASF</sequence>
<evidence type="ECO:0000313" key="2">
    <source>
        <dbReference type="Proteomes" id="UP000220639"/>
    </source>
</evidence>
<dbReference type="AlphaFoldDB" id="A0A285AX74"/>
<accession>A0A285AX74</accession>
<evidence type="ECO:0000313" key="1">
    <source>
        <dbReference type="EMBL" id="SNU33213.1"/>
    </source>
</evidence>
<gene>
    <name evidence="1" type="ORF">KOSB73_180164</name>
</gene>
<reference evidence="2" key="1">
    <citation type="submission" date="2017-08" db="EMBL/GenBank/DDBJ databases">
        <authorList>
            <person name="Brisse S."/>
        </authorList>
    </citation>
    <scope>NUCLEOTIDE SEQUENCE [LARGE SCALE GENOMIC DNA]</scope>
    <source>
        <strain evidence="2">06D021</strain>
    </source>
</reference>
<dbReference type="EMBL" id="FZTC01000010">
    <property type="protein sequence ID" value="SNU33213.1"/>
    <property type="molecule type" value="Genomic_DNA"/>
</dbReference>
<organism evidence="1 2">
    <name type="scientific">Klebsiella grimontii</name>
    <dbReference type="NCBI Taxonomy" id="2058152"/>
    <lineage>
        <taxon>Bacteria</taxon>
        <taxon>Pseudomonadati</taxon>
        <taxon>Pseudomonadota</taxon>
        <taxon>Gammaproteobacteria</taxon>
        <taxon>Enterobacterales</taxon>
        <taxon>Enterobacteriaceae</taxon>
        <taxon>Klebsiella/Raoultella group</taxon>
        <taxon>Klebsiella</taxon>
    </lineage>
</organism>
<name>A0A285AX74_9ENTR</name>
<protein>
    <submittedName>
        <fullName evidence="1">Uncharacterized protein</fullName>
    </submittedName>
</protein>